<proteinExistence type="predicted"/>
<keyword evidence="2" id="KW-1185">Reference proteome</keyword>
<sequence length="126" mass="14171">MRYTRLVPSVFYPDLADALALFVECLQFSVLHQEEAAAQPYALVAKDGIKLMLFQDSRLAGAHHPELRIETEDIKVVYDALAASHPYLLHPNLDRITLRPWGAWEFAIADGQVGIRFQQWGGSPPV</sequence>
<reference evidence="1 2" key="1">
    <citation type="submission" date="2018-02" db="EMBL/GenBank/DDBJ databases">
        <title>Genomic Encyclopedia of Archaeal and Bacterial Type Strains, Phase II (KMG-II): from individual species to whole genera.</title>
        <authorList>
            <person name="Goeker M."/>
        </authorList>
    </citation>
    <scope>NUCLEOTIDE SEQUENCE [LARGE SCALE GENOMIC DNA]</scope>
    <source>
        <strain evidence="1 2">DSM 29526</strain>
    </source>
</reference>
<dbReference type="SUPFAM" id="SSF54593">
    <property type="entry name" value="Glyoxalase/Bleomycin resistance protein/Dihydroxybiphenyl dioxygenase"/>
    <property type="match status" value="1"/>
</dbReference>
<dbReference type="RefSeq" id="WP_104421555.1">
    <property type="nucleotide sequence ID" value="NZ_PTJC01000008.1"/>
</dbReference>
<dbReference type="InterPro" id="IPR029068">
    <property type="entry name" value="Glyas_Bleomycin-R_OHBP_Dase"/>
</dbReference>
<evidence type="ECO:0000313" key="2">
    <source>
        <dbReference type="Proteomes" id="UP000237662"/>
    </source>
</evidence>
<dbReference type="Gene3D" id="3.10.180.10">
    <property type="entry name" value="2,3-Dihydroxybiphenyl 1,2-Dioxygenase, domain 1"/>
    <property type="match status" value="1"/>
</dbReference>
<evidence type="ECO:0000313" key="1">
    <source>
        <dbReference type="EMBL" id="PPK84219.1"/>
    </source>
</evidence>
<comment type="caution">
    <text evidence="1">The sequence shown here is derived from an EMBL/GenBank/DDBJ whole genome shotgun (WGS) entry which is preliminary data.</text>
</comment>
<dbReference type="EMBL" id="PTJC01000008">
    <property type="protein sequence ID" value="PPK84219.1"/>
    <property type="molecule type" value="Genomic_DNA"/>
</dbReference>
<gene>
    <name evidence="1" type="ORF">CLV84_3987</name>
</gene>
<dbReference type="AlphaFoldDB" id="A0A2S6I043"/>
<dbReference type="OrthoDB" id="66829at2"/>
<dbReference type="Proteomes" id="UP000237662">
    <property type="component" value="Unassembled WGS sequence"/>
</dbReference>
<protein>
    <recommendedName>
        <fullName evidence="3">VOC domain-containing protein</fullName>
    </recommendedName>
</protein>
<organism evidence="1 2">
    <name type="scientific">Neolewinella xylanilytica</name>
    <dbReference type="NCBI Taxonomy" id="1514080"/>
    <lineage>
        <taxon>Bacteria</taxon>
        <taxon>Pseudomonadati</taxon>
        <taxon>Bacteroidota</taxon>
        <taxon>Saprospiria</taxon>
        <taxon>Saprospirales</taxon>
        <taxon>Lewinellaceae</taxon>
        <taxon>Neolewinella</taxon>
    </lineage>
</organism>
<name>A0A2S6I043_9BACT</name>
<accession>A0A2S6I043</accession>
<evidence type="ECO:0008006" key="3">
    <source>
        <dbReference type="Google" id="ProtNLM"/>
    </source>
</evidence>